<keyword evidence="1" id="KW-0812">Transmembrane</keyword>
<sequence length="614" mass="69886">MKTRPITRWQWAKISLLFGLFYSLIAYLISSQYLDFIHTSSWLGKGYLTLAFVGQIGFLCLLGALLSALLSFLIKQRHLNYLLLWLVGSATLVLLYTDTRVYELYRFHLGGFVWSLVFGEGASQVVEVSWYTIAFSAFMIALMALASAIALWASVRITLAKRLKGSRWLFCLTVIGSLLGANLMHIWYDAHGNSEIRAMTRHIPLYQPATAVRFMAEQGWIDPHTVTERPSLHNVAGSELNYPTQGLPLTSDSKPNILFVTVDAWRGDNFDPVTTPFTYSLINQPDALYFTDHQSGGNVTKGGIFSLFYALPPTYWDAFTAAQRPPVFFDTLFEAGYTPGIFGSSPLINPSFHRNVFSSIPNLKTQTEGETAYLRDEKMVSNLVNFLEQDNKEPFVSFVFFDAAHGYVVPPDFEPIFQPYWERVDHVALGPDFDPLPYKNRYRTALRFVDDQIKTIYQTLERTGKLDNTIVIFTSDHGEEFNETGKNYWGHGGNFTQNQTHVPLLILWPGKQQQQIDYRTSHYDLVPTLLTEALGVQTPMHDYSSGLSLFDSTEREWLLIHSYFNYGVVMKDRIITTFPTGQFEVTDTNLNPTDKTMPANITLDVLKEVSRFYK</sequence>
<dbReference type="PANTHER" id="PTHR43751">
    <property type="entry name" value="SULFATASE"/>
    <property type="match status" value="1"/>
</dbReference>
<feature type="transmembrane region" description="Helical" evidence="1">
    <location>
        <begin position="12"/>
        <end position="30"/>
    </location>
</feature>
<evidence type="ECO:0000256" key="1">
    <source>
        <dbReference type="SAM" id="Phobius"/>
    </source>
</evidence>
<dbReference type="InterPro" id="IPR012159">
    <property type="entry name" value="YejM-like"/>
</dbReference>
<dbReference type="PANTHER" id="PTHR43751:SF3">
    <property type="entry name" value="SULFATASE N-TERMINAL DOMAIN-CONTAINING PROTEIN"/>
    <property type="match status" value="1"/>
</dbReference>
<gene>
    <name evidence="4" type="ORF">ACFQ45_14020</name>
</gene>
<dbReference type="CDD" id="cd16148">
    <property type="entry name" value="sulfatase_like"/>
    <property type="match status" value="1"/>
</dbReference>
<dbReference type="RefSeq" id="WP_377368748.1">
    <property type="nucleotide sequence ID" value="NZ_JBHTMN010000014.1"/>
</dbReference>
<dbReference type="Proteomes" id="UP001597059">
    <property type="component" value="Unassembled WGS sequence"/>
</dbReference>
<evidence type="ECO:0000313" key="5">
    <source>
        <dbReference type="Proteomes" id="UP001597059"/>
    </source>
</evidence>
<feature type="transmembrane region" description="Helical" evidence="1">
    <location>
        <begin position="79"/>
        <end position="97"/>
    </location>
</feature>
<comment type="caution">
    <text evidence="4">The sequence shown here is derived from an EMBL/GenBank/DDBJ whole genome shotgun (WGS) entry which is preliminary data.</text>
</comment>
<feature type="transmembrane region" description="Helical" evidence="1">
    <location>
        <begin position="167"/>
        <end position="188"/>
    </location>
</feature>
<feature type="transmembrane region" description="Helical" evidence="1">
    <location>
        <begin position="130"/>
        <end position="155"/>
    </location>
</feature>
<dbReference type="EMBL" id="JBHTMN010000014">
    <property type="protein sequence ID" value="MFD1384491.1"/>
    <property type="molecule type" value="Genomic_DNA"/>
</dbReference>
<proteinExistence type="predicted"/>
<keyword evidence="5" id="KW-1185">Reference proteome</keyword>
<evidence type="ECO:0000259" key="3">
    <source>
        <dbReference type="Pfam" id="PF11893"/>
    </source>
</evidence>
<dbReference type="Gene3D" id="3.40.720.10">
    <property type="entry name" value="Alkaline Phosphatase, subunit A"/>
    <property type="match status" value="1"/>
</dbReference>
<protein>
    <submittedName>
        <fullName evidence="4">DUF3413 domain-containing protein</fullName>
    </submittedName>
</protein>
<reference evidence="5" key="1">
    <citation type="journal article" date="2019" name="Int. J. Syst. Evol. Microbiol.">
        <title>The Global Catalogue of Microorganisms (GCM) 10K type strain sequencing project: providing services to taxonomists for standard genome sequencing and annotation.</title>
        <authorList>
            <consortium name="The Broad Institute Genomics Platform"/>
            <consortium name="The Broad Institute Genome Sequencing Center for Infectious Disease"/>
            <person name="Wu L."/>
            <person name="Ma J."/>
        </authorList>
    </citation>
    <scope>NUCLEOTIDE SEQUENCE [LARGE SCALE GENOMIC DNA]</scope>
    <source>
        <strain evidence="5">JCM 30774</strain>
    </source>
</reference>
<dbReference type="Pfam" id="PF00884">
    <property type="entry name" value="Sulfatase"/>
    <property type="match status" value="1"/>
</dbReference>
<dbReference type="InterPro" id="IPR017850">
    <property type="entry name" value="Alkaline_phosphatase_core_sf"/>
</dbReference>
<dbReference type="InterPro" id="IPR052701">
    <property type="entry name" value="GAG_Ulvan_Degrading_Sulfatases"/>
</dbReference>
<feature type="transmembrane region" description="Helical" evidence="1">
    <location>
        <begin position="50"/>
        <end position="72"/>
    </location>
</feature>
<feature type="domain" description="Sulfatase N-terminal" evidence="2">
    <location>
        <begin position="255"/>
        <end position="531"/>
    </location>
</feature>
<dbReference type="InterPro" id="IPR024588">
    <property type="entry name" value="YejM_N"/>
</dbReference>
<organism evidence="4 5">
    <name type="scientific">Rhodanobacter aciditrophus</name>
    <dbReference type="NCBI Taxonomy" id="1623218"/>
    <lineage>
        <taxon>Bacteria</taxon>
        <taxon>Pseudomonadati</taxon>
        <taxon>Pseudomonadota</taxon>
        <taxon>Gammaproteobacteria</taxon>
        <taxon>Lysobacterales</taxon>
        <taxon>Rhodanobacteraceae</taxon>
        <taxon>Rhodanobacter</taxon>
    </lineage>
</organism>
<keyword evidence="1" id="KW-0472">Membrane</keyword>
<keyword evidence="1" id="KW-1133">Transmembrane helix</keyword>
<accession>A0ABW4B5F6</accession>
<dbReference type="Pfam" id="PF11893">
    <property type="entry name" value="DUF3413"/>
    <property type="match status" value="1"/>
</dbReference>
<dbReference type="PIRSF" id="PIRSF004950">
    <property type="entry name" value="Mmb_sulf_HI0842"/>
    <property type="match status" value="1"/>
</dbReference>
<name>A0ABW4B5F6_9GAMM</name>
<feature type="domain" description="Inner membrane protein YejM N-terminal" evidence="3">
    <location>
        <begin position="16"/>
        <end position="247"/>
    </location>
</feature>
<dbReference type="SUPFAM" id="SSF53649">
    <property type="entry name" value="Alkaline phosphatase-like"/>
    <property type="match status" value="1"/>
</dbReference>
<dbReference type="InterPro" id="IPR000917">
    <property type="entry name" value="Sulfatase_N"/>
</dbReference>
<evidence type="ECO:0000313" key="4">
    <source>
        <dbReference type="EMBL" id="MFD1384491.1"/>
    </source>
</evidence>
<evidence type="ECO:0000259" key="2">
    <source>
        <dbReference type="Pfam" id="PF00884"/>
    </source>
</evidence>